<sequence length="64" mass="7240">SGNESDTFVYYCAQAEGNQTINPLNPDETCCRDCWHMSCFACKGQLCVTVSSTHEHILRIVFQH</sequence>
<evidence type="ECO:0000313" key="2">
    <source>
        <dbReference type="Proteomes" id="UP000886523"/>
    </source>
</evidence>
<proteinExistence type="predicted"/>
<name>A0A9P6AD50_9AGAM</name>
<dbReference type="EMBL" id="MU129428">
    <property type="protein sequence ID" value="KAF9503160.1"/>
    <property type="molecule type" value="Genomic_DNA"/>
</dbReference>
<organism evidence="1 2">
    <name type="scientific">Hydnum rufescens UP504</name>
    <dbReference type="NCBI Taxonomy" id="1448309"/>
    <lineage>
        <taxon>Eukaryota</taxon>
        <taxon>Fungi</taxon>
        <taxon>Dikarya</taxon>
        <taxon>Basidiomycota</taxon>
        <taxon>Agaricomycotina</taxon>
        <taxon>Agaricomycetes</taxon>
        <taxon>Cantharellales</taxon>
        <taxon>Hydnaceae</taxon>
        <taxon>Hydnum</taxon>
    </lineage>
</organism>
<accession>A0A9P6AD50</accession>
<protein>
    <submittedName>
        <fullName evidence="1">Uncharacterized protein</fullName>
    </submittedName>
</protein>
<gene>
    <name evidence="1" type="ORF">BS47DRAFT_1310197</name>
</gene>
<reference evidence="1" key="1">
    <citation type="journal article" date="2020" name="Nat. Commun.">
        <title>Large-scale genome sequencing of mycorrhizal fungi provides insights into the early evolution of symbiotic traits.</title>
        <authorList>
            <person name="Miyauchi S."/>
            <person name="Kiss E."/>
            <person name="Kuo A."/>
            <person name="Drula E."/>
            <person name="Kohler A."/>
            <person name="Sanchez-Garcia M."/>
            <person name="Morin E."/>
            <person name="Andreopoulos B."/>
            <person name="Barry K.W."/>
            <person name="Bonito G."/>
            <person name="Buee M."/>
            <person name="Carver A."/>
            <person name="Chen C."/>
            <person name="Cichocki N."/>
            <person name="Clum A."/>
            <person name="Culley D."/>
            <person name="Crous P.W."/>
            <person name="Fauchery L."/>
            <person name="Girlanda M."/>
            <person name="Hayes R.D."/>
            <person name="Keri Z."/>
            <person name="LaButti K."/>
            <person name="Lipzen A."/>
            <person name="Lombard V."/>
            <person name="Magnuson J."/>
            <person name="Maillard F."/>
            <person name="Murat C."/>
            <person name="Nolan M."/>
            <person name="Ohm R.A."/>
            <person name="Pangilinan J."/>
            <person name="Pereira M.F."/>
            <person name="Perotto S."/>
            <person name="Peter M."/>
            <person name="Pfister S."/>
            <person name="Riley R."/>
            <person name="Sitrit Y."/>
            <person name="Stielow J.B."/>
            <person name="Szollosi G."/>
            <person name="Zifcakova L."/>
            <person name="Stursova M."/>
            <person name="Spatafora J.W."/>
            <person name="Tedersoo L."/>
            <person name="Vaario L.M."/>
            <person name="Yamada A."/>
            <person name="Yan M."/>
            <person name="Wang P."/>
            <person name="Xu J."/>
            <person name="Bruns T."/>
            <person name="Baldrian P."/>
            <person name="Vilgalys R."/>
            <person name="Dunand C."/>
            <person name="Henrissat B."/>
            <person name="Grigoriev I.V."/>
            <person name="Hibbett D."/>
            <person name="Nagy L.G."/>
            <person name="Martin F.M."/>
        </authorList>
    </citation>
    <scope>NUCLEOTIDE SEQUENCE</scope>
    <source>
        <strain evidence="1">UP504</strain>
    </source>
</reference>
<feature type="non-terminal residue" evidence="1">
    <location>
        <position position="1"/>
    </location>
</feature>
<dbReference type="Proteomes" id="UP000886523">
    <property type="component" value="Unassembled WGS sequence"/>
</dbReference>
<evidence type="ECO:0000313" key="1">
    <source>
        <dbReference type="EMBL" id="KAF9503160.1"/>
    </source>
</evidence>
<comment type="caution">
    <text evidence="1">The sequence shown here is derived from an EMBL/GenBank/DDBJ whole genome shotgun (WGS) entry which is preliminary data.</text>
</comment>
<dbReference type="OrthoDB" id="2959849at2759"/>
<dbReference type="AlphaFoldDB" id="A0A9P6AD50"/>
<keyword evidence="2" id="KW-1185">Reference proteome</keyword>